<dbReference type="EnsemblPlants" id="OGLUM04G08960.1">
    <property type="protein sequence ID" value="OGLUM04G08960.1"/>
    <property type="gene ID" value="OGLUM04G08960"/>
</dbReference>
<proteinExistence type="predicted"/>
<evidence type="ECO:0000256" key="1">
    <source>
        <dbReference type="SAM" id="MobiDB-lite"/>
    </source>
</evidence>
<keyword evidence="3" id="KW-1185">Reference proteome</keyword>
<dbReference type="Proteomes" id="UP000026961">
    <property type="component" value="Chromosome 4"/>
</dbReference>
<name>A0A0D9ZJJ1_9ORYZ</name>
<dbReference type="AlphaFoldDB" id="A0A0D9ZJJ1"/>
<reference evidence="2" key="1">
    <citation type="submission" date="2015-04" db="UniProtKB">
        <authorList>
            <consortium name="EnsemblPlants"/>
        </authorList>
    </citation>
    <scope>IDENTIFICATION</scope>
</reference>
<feature type="region of interest" description="Disordered" evidence="1">
    <location>
        <begin position="63"/>
        <end position="88"/>
    </location>
</feature>
<reference evidence="2" key="2">
    <citation type="submission" date="2018-05" db="EMBL/GenBank/DDBJ databases">
        <title>OgluRS3 (Oryza glumaepatula Reference Sequence Version 3).</title>
        <authorList>
            <person name="Zhang J."/>
            <person name="Kudrna D."/>
            <person name="Lee S."/>
            <person name="Talag J."/>
            <person name="Welchert J."/>
            <person name="Wing R.A."/>
        </authorList>
    </citation>
    <scope>NUCLEOTIDE SEQUENCE [LARGE SCALE GENOMIC DNA]</scope>
</reference>
<dbReference type="Gramene" id="OGLUM04G08960.1">
    <property type="protein sequence ID" value="OGLUM04G08960.1"/>
    <property type="gene ID" value="OGLUM04G08960"/>
</dbReference>
<dbReference type="HOGENOM" id="CLU_190222_0_0_1"/>
<evidence type="ECO:0000313" key="3">
    <source>
        <dbReference type="Proteomes" id="UP000026961"/>
    </source>
</evidence>
<organism evidence="2">
    <name type="scientific">Oryza glumipatula</name>
    <dbReference type="NCBI Taxonomy" id="40148"/>
    <lineage>
        <taxon>Eukaryota</taxon>
        <taxon>Viridiplantae</taxon>
        <taxon>Streptophyta</taxon>
        <taxon>Embryophyta</taxon>
        <taxon>Tracheophyta</taxon>
        <taxon>Spermatophyta</taxon>
        <taxon>Magnoliopsida</taxon>
        <taxon>Liliopsida</taxon>
        <taxon>Poales</taxon>
        <taxon>Poaceae</taxon>
        <taxon>BOP clade</taxon>
        <taxon>Oryzoideae</taxon>
        <taxon>Oryzeae</taxon>
        <taxon>Oryzinae</taxon>
        <taxon>Oryza</taxon>
    </lineage>
</organism>
<sequence length="88" mass="9450">MVRCGAGCLTGLARVKHPAPMDKRYKMARMNYLLADAIVGLVLDSLPSLSHCDDNDDVVDPCRGRELAPGSQQVHTDRHGGASCQAES</sequence>
<protein>
    <submittedName>
        <fullName evidence="2">Uncharacterized protein</fullName>
    </submittedName>
</protein>
<accession>A0A0D9ZJJ1</accession>
<evidence type="ECO:0000313" key="2">
    <source>
        <dbReference type="EnsemblPlants" id="OGLUM04G08960.1"/>
    </source>
</evidence>